<reference evidence="1 2" key="1">
    <citation type="submission" date="2018-11" db="EMBL/GenBank/DDBJ databases">
        <authorList>
            <person name="Zhou Z."/>
            <person name="Wang G."/>
        </authorList>
    </citation>
    <scope>NUCLEOTIDE SEQUENCE [LARGE SCALE GENOMIC DNA]</scope>
    <source>
        <strain evidence="1 2">KCTC52004</strain>
    </source>
</reference>
<proteinExistence type="predicted"/>
<dbReference type="Proteomes" id="UP000271925">
    <property type="component" value="Unassembled WGS sequence"/>
</dbReference>
<comment type="caution">
    <text evidence="1">The sequence shown here is derived from an EMBL/GenBank/DDBJ whole genome shotgun (WGS) entry which is preliminary data.</text>
</comment>
<protein>
    <recommendedName>
        <fullName evidence="3">SH3 domain-containing protein</fullName>
    </recommendedName>
</protein>
<evidence type="ECO:0000313" key="1">
    <source>
        <dbReference type="EMBL" id="RRB02831.1"/>
    </source>
</evidence>
<gene>
    <name evidence="1" type="ORF">EHT25_20550</name>
</gene>
<organism evidence="1 2">
    <name type="scientific">Larkinella rosea</name>
    <dbReference type="NCBI Taxonomy" id="2025312"/>
    <lineage>
        <taxon>Bacteria</taxon>
        <taxon>Pseudomonadati</taxon>
        <taxon>Bacteroidota</taxon>
        <taxon>Cytophagia</taxon>
        <taxon>Cytophagales</taxon>
        <taxon>Spirosomataceae</taxon>
        <taxon>Larkinella</taxon>
    </lineage>
</organism>
<evidence type="ECO:0008006" key="3">
    <source>
        <dbReference type="Google" id="ProtNLM"/>
    </source>
</evidence>
<keyword evidence="2" id="KW-1185">Reference proteome</keyword>
<evidence type="ECO:0000313" key="2">
    <source>
        <dbReference type="Proteomes" id="UP000271925"/>
    </source>
</evidence>
<name>A0A3P1BP45_9BACT</name>
<dbReference type="RefSeq" id="WP_124876994.1">
    <property type="nucleotide sequence ID" value="NZ_RQJO01000009.1"/>
</dbReference>
<dbReference type="AlphaFoldDB" id="A0A3P1BP45"/>
<accession>A0A3P1BP45</accession>
<sequence length="223" mass="26849">MNVYAQDPEEKPSIEKLQGVWKFQFTRKGESKTFEAYRIIKQNKLLEIFNDTSYKEIRTRLAYIGFWDNNEYPKNINKFNKNGHILYYIDIPNNIDTLVNITNIRRSNWLTFNENGKLEQDYFFSYGLSSIPDEYIRINALPLTIVLRIKQNIDLWKEYKKLINLKKIMHKSTIYLSPSIPTKRYLLKNDLVEILEEKSQWIRIRYYGTRLIEGWAKVMDIEK</sequence>
<dbReference type="EMBL" id="RQJO01000009">
    <property type="protein sequence ID" value="RRB02831.1"/>
    <property type="molecule type" value="Genomic_DNA"/>
</dbReference>